<dbReference type="EMBL" id="JASPKY010000217">
    <property type="protein sequence ID" value="KAK9719672.1"/>
    <property type="molecule type" value="Genomic_DNA"/>
</dbReference>
<dbReference type="AlphaFoldDB" id="A0AAW1KIE6"/>
<feature type="signal peptide" evidence="4">
    <location>
        <begin position="1"/>
        <end position="23"/>
    </location>
</feature>
<evidence type="ECO:0000256" key="1">
    <source>
        <dbReference type="ARBA" id="ARBA00004613"/>
    </source>
</evidence>
<evidence type="ECO:0000256" key="4">
    <source>
        <dbReference type="SAM" id="SignalP"/>
    </source>
</evidence>
<dbReference type="InterPro" id="IPR003172">
    <property type="entry name" value="ML_dom"/>
</dbReference>
<dbReference type="SMART" id="SM00737">
    <property type="entry name" value="ML"/>
    <property type="match status" value="1"/>
</dbReference>
<proteinExistence type="inferred from homology"/>
<sequence length="153" mass="17053">MTSFKFKFSVLLIAGLFFTGCSATNVRSCDNGTPRPLSTDIANCKTMPCNIVRGATVVMDIIFENPRYTETTRPKAVAFALGQIVDYPLGQTNGCQGFTNIRCPIDPGDRVRYHFELNVLSLYPKISFELTFSLLDESEKEIFCFVVDAQVVD</sequence>
<dbReference type="FunFam" id="2.60.40.770:FF:000001">
    <property type="entry name" value="NPC intracellular cholesterol transporter 2"/>
    <property type="match status" value="1"/>
</dbReference>
<dbReference type="InterPro" id="IPR039670">
    <property type="entry name" value="NPC2-like"/>
</dbReference>
<evidence type="ECO:0000313" key="6">
    <source>
        <dbReference type="EMBL" id="KAK9719672.1"/>
    </source>
</evidence>
<dbReference type="GO" id="GO:0032934">
    <property type="term" value="F:sterol binding"/>
    <property type="evidence" value="ECO:0007669"/>
    <property type="project" value="InterPro"/>
</dbReference>
<comment type="similarity">
    <text evidence="2">Belongs to the NPC2 family.</text>
</comment>
<dbReference type="Gene3D" id="2.60.40.770">
    <property type="match status" value="1"/>
</dbReference>
<reference evidence="6 7" key="1">
    <citation type="journal article" date="2024" name="BMC Genomics">
        <title>De novo assembly and annotation of Popillia japonica's genome with initial clues to its potential as an invasive pest.</title>
        <authorList>
            <person name="Cucini C."/>
            <person name="Boschi S."/>
            <person name="Funari R."/>
            <person name="Cardaioli E."/>
            <person name="Iannotti N."/>
            <person name="Marturano G."/>
            <person name="Paoli F."/>
            <person name="Bruttini M."/>
            <person name="Carapelli A."/>
            <person name="Frati F."/>
            <person name="Nardi F."/>
        </authorList>
    </citation>
    <scope>NUCLEOTIDE SEQUENCE [LARGE SCALE GENOMIC DNA]</scope>
    <source>
        <strain evidence="6">DMR45628</strain>
    </source>
</reference>
<name>A0AAW1KIE6_POPJA</name>
<accession>A0AAW1KIE6</accession>
<feature type="chain" id="PRO_5043362756" evidence="4">
    <location>
        <begin position="24"/>
        <end position="153"/>
    </location>
</feature>
<dbReference type="PANTHER" id="PTHR11306:SF68">
    <property type="entry name" value="NPC INTRACELLULAR CHOLESTEROL TRANSPORTER 2"/>
    <property type="match status" value="1"/>
</dbReference>
<dbReference type="SUPFAM" id="SSF81296">
    <property type="entry name" value="E set domains"/>
    <property type="match status" value="1"/>
</dbReference>
<evidence type="ECO:0000256" key="2">
    <source>
        <dbReference type="ARBA" id="ARBA00006370"/>
    </source>
</evidence>
<dbReference type="Proteomes" id="UP001458880">
    <property type="component" value="Unassembled WGS sequence"/>
</dbReference>
<organism evidence="6 7">
    <name type="scientific">Popillia japonica</name>
    <name type="common">Japanese beetle</name>
    <dbReference type="NCBI Taxonomy" id="7064"/>
    <lineage>
        <taxon>Eukaryota</taxon>
        <taxon>Metazoa</taxon>
        <taxon>Ecdysozoa</taxon>
        <taxon>Arthropoda</taxon>
        <taxon>Hexapoda</taxon>
        <taxon>Insecta</taxon>
        <taxon>Pterygota</taxon>
        <taxon>Neoptera</taxon>
        <taxon>Endopterygota</taxon>
        <taxon>Coleoptera</taxon>
        <taxon>Polyphaga</taxon>
        <taxon>Scarabaeiformia</taxon>
        <taxon>Scarabaeidae</taxon>
        <taxon>Rutelinae</taxon>
        <taxon>Popillia</taxon>
    </lineage>
</organism>
<keyword evidence="3" id="KW-0964">Secreted</keyword>
<protein>
    <submittedName>
        <fullName evidence="6">ML domain</fullName>
    </submittedName>
</protein>
<gene>
    <name evidence="6" type="ORF">QE152_g22524</name>
</gene>
<evidence type="ECO:0000256" key="3">
    <source>
        <dbReference type="ARBA" id="ARBA00022525"/>
    </source>
</evidence>
<evidence type="ECO:0000313" key="7">
    <source>
        <dbReference type="Proteomes" id="UP001458880"/>
    </source>
</evidence>
<dbReference type="GO" id="GO:0005576">
    <property type="term" value="C:extracellular region"/>
    <property type="evidence" value="ECO:0007669"/>
    <property type="project" value="UniProtKB-SubCell"/>
</dbReference>
<dbReference type="GO" id="GO:0015918">
    <property type="term" value="P:sterol transport"/>
    <property type="evidence" value="ECO:0007669"/>
    <property type="project" value="InterPro"/>
</dbReference>
<dbReference type="PROSITE" id="PS51257">
    <property type="entry name" value="PROKAR_LIPOPROTEIN"/>
    <property type="match status" value="1"/>
</dbReference>
<feature type="domain" description="MD-2-related lipid-recognition" evidence="5">
    <location>
        <begin position="26"/>
        <end position="149"/>
    </location>
</feature>
<keyword evidence="4" id="KW-0732">Signal</keyword>
<dbReference type="InterPro" id="IPR014756">
    <property type="entry name" value="Ig_E-set"/>
</dbReference>
<comment type="caution">
    <text evidence="6">The sequence shown here is derived from an EMBL/GenBank/DDBJ whole genome shotgun (WGS) entry which is preliminary data.</text>
</comment>
<comment type="subcellular location">
    <subcellularLocation>
        <location evidence="1">Secreted</location>
    </subcellularLocation>
</comment>
<evidence type="ECO:0000259" key="5">
    <source>
        <dbReference type="SMART" id="SM00737"/>
    </source>
</evidence>
<dbReference type="PANTHER" id="PTHR11306">
    <property type="entry name" value="NIEMANN PICK TYPE C2 PROTEIN NPC2-RELATED"/>
    <property type="match status" value="1"/>
</dbReference>
<dbReference type="Pfam" id="PF02221">
    <property type="entry name" value="E1_DerP2_DerF2"/>
    <property type="match status" value="1"/>
</dbReference>
<keyword evidence="7" id="KW-1185">Reference proteome</keyword>